<gene>
    <name evidence="1" type="ORF">ICT70_02220</name>
</gene>
<comment type="caution">
    <text evidence="1">The sequence shown here is derived from an EMBL/GenBank/DDBJ whole genome shotgun (WGS) entry which is preliminary data.</text>
</comment>
<keyword evidence="2" id="KW-1185">Reference proteome</keyword>
<dbReference type="InterPro" id="IPR011044">
    <property type="entry name" value="Quino_amine_DH_bsu"/>
</dbReference>
<dbReference type="Proteomes" id="UP000632828">
    <property type="component" value="Unassembled WGS sequence"/>
</dbReference>
<dbReference type="InterPro" id="IPR015943">
    <property type="entry name" value="WD40/YVTN_repeat-like_dom_sf"/>
</dbReference>
<dbReference type="RefSeq" id="WP_191153756.1">
    <property type="nucleotide sequence ID" value="NZ_JACWUN010000002.1"/>
</dbReference>
<dbReference type="Pfam" id="PF08309">
    <property type="entry name" value="LVIVD"/>
    <property type="match status" value="2"/>
</dbReference>
<evidence type="ECO:0000313" key="2">
    <source>
        <dbReference type="Proteomes" id="UP000632828"/>
    </source>
</evidence>
<proteinExistence type="predicted"/>
<accession>A0A8J6UQQ3</accession>
<sequence length="719" mass="79748">MNRSLPMIALFSGIALGVLLLIWSGGLFLSYLGSSESLVVNPPPVQRLAVGSTTTLQLTGNGFDGDTQVSLIMDVSNQDTVVNRYPLDGFFNTSLIMGETLILGSNDGLNLVSIADPDSPRLLKTYLPGRSVVDLHYSDGKLFVSCGRLGLVIMTLEQGRLTIEAEIWTGDTTTTSYFHAGHLYVNSHFGGLKMYRLNELLSPRQVGQLDFDSIIRGMAFYGERLFLFDRSGVLFLYDCSNPAALKLIDQVRFESGVRAVLINKQRLYVALPDSFRVFALDQTDQLNRLDQLTLVQSWDGFGSIMSLIEGQHHLYLIDRSVGLRIFDLRDQTLSEQMAFAEGLQTLAEKGDYLYVTGSLEGLLTIDRRHLRSRQVISWISSLPGVSDGIVVDDLFYLSFKHTGVGGVAFVDKQQGRAVHFDHASYPSYALARYEDVLFVNQDNGSIKVFDIRVRTSPQFLAEWPDYTANRLLVINDYLISFSLRTGLRVTTVADIDAASVVDQMAAPQILGMVAVNDYLICVTYDQGLLTYRVHANGKLEQVAQLRPPFPAQQFAQQVDVDVHEGLAYIANGRSGLLIVDVKDPTRPQLVSTIAVPGYSKGVRFHENLVYLVTLRNGVHIVDVTVPGRPLVVGTVPLSRLSKFLLVDAGLLYFFQHASGISAIPLPHFADRMTLQSRNRLSFVLSAPKHPGRYNLVVSNRHGMVNHNAVFEIYEETGLE</sequence>
<dbReference type="InterPro" id="IPR013211">
    <property type="entry name" value="LVIVD"/>
</dbReference>
<reference evidence="1" key="1">
    <citation type="submission" date="2020-09" db="EMBL/GenBank/DDBJ databases">
        <title>Pelobacter alkaliphilus sp. nov., a novel anaerobic arsenate-reducing bacterium from terrestrial mud volcano.</title>
        <authorList>
            <person name="Khomyakova M.A."/>
            <person name="Merkel A.Y."/>
            <person name="Slobodkin A.I."/>
        </authorList>
    </citation>
    <scope>NUCLEOTIDE SEQUENCE</scope>
    <source>
        <strain evidence="1">M08fum</strain>
    </source>
</reference>
<dbReference type="SUPFAM" id="SSF50969">
    <property type="entry name" value="YVTN repeat-like/Quinoprotein amine dehydrogenase"/>
    <property type="match status" value="2"/>
</dbReference>
<organism evidence="1 2">
    <name type="scientific">Pelovirga terrestris</name>
    <dbReference type="NCBI Taxonomy" id="2771352"/>
    <lineage>
        <taxon>Bacteria</taxon>
        <taxon>Pseudomonadati</taxon>
        <taxon>Thermodesulfobacteriota</taxon>
        <taxon>Desulfuromonadia</taxon>
        <taxon>Geobacterales</taxon>
        <taxon>Geobacteraceae</taxon>
        <taxon>Pelovirga</taxon>
    </lineage>
</organism>
<dbReference type="AlphaFoldDB" id="A0A8J6UQQ3"/>
<dbReference type="EMBL" id="JACWUN010000002">
    <property type="protein sequence ID" value="MBD1399481.1"/>
    <property type="molecule type" value="Genomic_DNA"/>
</dbReference>
<protein>
    <submittedName>
        <fullName evidence="1">Uncharacterized protein</fullName>
    </submittedName>
</protein>
<evidence type="ECO:0000313" key="1">
    <source>
        <dbReference type="EMBL" id="MBD1399481.1"/>
    </source>
</evidence>
<name>A0A8J6UQQ3_9BACT</name>
<dbReference type="Gene3D" id="2.130.10.10">
    <property type="entry name" value="YVTN repeat-like/Quinoprotein amine dehydrogenase"/>
    <property type="match status" value="2"/>
</dbReference>